<gene>
    <name evidence="1" type="ORF">GJR95_34370</name>
</gene>
<proteinExistence type="predicted"/>
<keyword evidence="2" id="KW-1185">Reference proteome</keyword>
<dbReference type="AlphaFoldDB" id="A0A6P1W6Z0"/>
<evidence type="ECO:0000313" key="2">
    <source>
        <dbReference type="Proteomes" id="UP000464577"/>
    </source>
</evidence>
<evidence type="ECO:0000313" key="1">
    <source>
        <dbReference type="EMBL" id="QHV99789.1"/>
    </source>
</evidence>
<dbReference type="EMBL" id="CP045997">
    <property type="protein sequence ID" value="QHV99789.1"/>
    <property type="molecule type" value="Genomic_DNA"/>
</dbReference>
<protein>
    <recommendedName>
        <fullName evidence="3">NRDE family protein</fullName>
    </recommendedName>
</protein>
<evidence type="ECO:0008006" key="3">
    <source>
        <dbReference type="Google" id="ProtNLM"/>
    </source>
</evidence>
<reference evidence="1 2" key="1">
    <citation type="submission" date="2019-11" db="EMBL/GenBank/DDBJ databases">
        <title>Spirosoma endbachense sp. nov., isolated from a natural salt meadow.</title>
        <authorList>
            <person name="Rojas J."/>
            <person name="Ambika Manirajan B."/>
            <person name="Ratering S."/>
            <person name="Suarez C."/>
            <person name="Geissler-Plaum R."/>
            <person name="Schnell S."/>
        </authorList>
    </citation>
    <scope>NUCLEOTIDE SEQUENCE [LARGE SCALE GENOMIC DNA]</scope>
    <source>
        <strain evidence="1 2">I-24</strain>
    </source>
</reference>
<sequence length="245" mass="28064">MCTATYLPLGANDFILTHSRDEKAIRPAALPPRTVRVDGIDVTFPQDPQGKGTWIASGLRFGTRRTTVCLLNGAFTPHLPKPPYRHSRGLVPVHVFAYPTIESFITTYDFSNIEPLTLLIAEANRLIELRWTGNRLFMREKNPEQPYIWSSATLYSADIIRQREGWFWDWYRQNPTLSVDAIRRFHQVAGKGDAENGLRMNRQNFMLTVSLTSVVHHQEDVTMLYEDFTQSIGSQQTINPYYATA</sequence>
<dbReference type="KEGG" id="senf:GJR95_34370"/>
<dbReference type="Proteomes" id="UP000464577">
    <property type="component" value="Chromosome"/>
</dbReference>
<name>A0A6P1W6Z0_9BACT</name>
<accession>A0A6P1W6Z0</accession>
<organism evidence="1 2">
    <name type="scientific">Spirosoma endbachense</name>
    <dbReference type="NCBI Taxonomy" id="2666025"/>
    <lineage>
        <taxon>Bacteria</taxon>
        <taxon>Pseudomonadati</taxon>
        <taxon>Bacteroidota</taxon>
        <taxon>Cytophagia</taxon>
        <taxon>Cytophagales</taxon>
        <taxon>Cytophagaceae</taxon>
        <taxon>Spirosoma</taxon>
    </lineage>
</organism>
<dbReference type="RefSeq" id="WP_162390181.1">
    <property type="nucleotide sequence ID" value="NZ_CP045997.1"/>
</dbReference>